<reference evidence="8 9" key="1">
    <citation type="submission" date="2024-04" db="EMBL/GenBank/DDBJ databases">
        <title>Complete genome sequence of Nguyenibacter vanlangesis HBCM-1154, a strain capable of nitrogen fixation, IAA production, and phosphorus solubilization isolated from sugarcane soil.</title>
        <authorList>
            <person name="MY HANH P."/>
        </authorList>
    </citation>
    <scope>NUCLEOTIDE SEQUENCE [LARGE SCALE GENOMIC DNA]</scope>
    <source>
        <strain evidence="8 9">HBCM 1154</strain>
    </source>
</reference>
<dbReference type="InterPro" id="IPR036259">
    <property type="entry name" value="MFS_trans_sf"/>
</dbReference>
<feature type="domain" description="Major facilitator superfamily (MFS) profile" evidence="7">
    <location>
        <begin position="82"/>
        <end position="452"/>
    </location>
</feature>
<keyword evidence="4 6" id="KW-1133">Transmembrane helix</keyword>
<feature type="transmembrane region" description="Helical" evidence="6">
    <location>
        <begin position="206"/>
        <end position="226"/>
    </location>
</feature>
<dbReference type="InterPro" id="IPR011701">
    <property type="entry name" value="MFS"/>
</dbReference>
<keyword evidence="2" id="KW-1003">Cell membrane</keyword>
<dbReference type="Pfam" id="PF07690">
    <property type="entry name" value="MFS_1"/>
    <property type="match status" value="1"/>
</dbReference>
<name>A0ABZ3D5G0_9PROT</name>
<dbReference type="Gene3D" id="1.20.1250.20">
    <property type="entry name" value="MFS general substrate transporter like domains"/>
    <property type="match status" value="1"/>
</dbReference>
<dbReference type="Proteomes" id="UP001449795">
    <property type="component" value="Chromosome"/>
</dbReference>
<evidence type="ECO:0000256" key="5">
    <source>
        <dbReference type="ARBA" id="ARBA00023136"/>
    </source>
</evidence>
<feature type="transmembrane region" description="Helical" evidence="6">
    <location>
        <begin position="232"/>
        <end position="253"/>
    </location>
</feature>
<evidence type="ECO:0000256" key="6">
    <source>
        <dbReference type="SAM" id="Phobius"/>
    </source>
</evidence>
<evidence type="ECO:0000259" key="7">
    <source>
        <dbReference type="PROSITE" id="PS50850"/>
    </source>
</evidence>
<evidence type="ECO:0000313" key="9">
    <source>
        <dbReference type="Proteomes" id="UP001449795"/>
    </source>
</evidence>
<dbReference type="PROSITE" id="PS50850">
    <property type="entry name" value="MFS"/>
    <property type="match status" value="1"/>
</dbReference>
<keyword evidence="9" id="KW-1185">Reference proteome</keyword>
<dbReference type="RefSeq" id="WP_342628471.1">
    <property type="nucleotide sequence ID" value="NZ_CP152276.1"/>
</dbReference>
<feature type="transmembrane region" description="Helical" evidence="6">
    <location>
        <begin position="148"/>
        <end position="167"/>
    </location>
</feature>
<dbReference type="InterPro" id="IPR050189">
    <property type="entry name" value="MFS_Efflux_Transporters"/>
</dbReference>
<gene>
    <name evidence="8" type="ORF">AAC691_21915</name>
</gene>
<feature type="transmembrane region" description="Helical" evidence="6">
    <location>
        <begin position="402"/>
        <end position="424"/>
    </location>
</feature>
<feature type="transmembrane region" description="Helical" evidence="6">
    <location>
        <begin position="76"/>
        <end position="96"/>
    </location>
</feature>
<feature type="transmembrane region" description="Helical" evidence="6">
    <location>
        <begin position="365"/>
        <end position="390"/>
    </location>
</feature>
<feature type="transmembrane region" description="Helical" evidence="6">
    <location>
        <begin position="173"/>
        <end position="194"/>
    </location>
</feature>
<proteinExistence type="predicted"/>
<dbReference type="SUPFAM" id="SSF103473">
    <property type="entry name" value="MFS general substrate transporter"/>
    <property type="match status" value="1"/>
</dbReference>
<evidence type="ECO:0000313" key="8">
    <source>
        <dbReference type="EMBL" id="XAE42850.1"/>
    </source>
</evidence>
<comment type="subcellular location">
    <subcellularLocation>
        <location evidence="1">Cell membrane</location>
        <topology evidence="1">Multi-pass membrane protein</topology>
    </subcellularLocation>
</comment>
<dbReference type="EMBL" id="CP152276">
    <property type="protein sequence ID" value="XAE42850.1"/>
    <property type="molecule type" value="Genomic_DNA"/>
</dbReference>
<feature type="transmembrane region" description="Helical" evidence="6">
    <location>
        <begin position="315"/>
        <end position="335"/>
    </location>
</feature>
<dbReference type="CDD" id="cd17324">
    <property type="entry name" value="MFS_NepI_like"/>
    <property type="match status" value="1"/>
</dbReference>
<dbReference type="InterPro" id="IPR020846">
    <property type="entry name" value="MFS_dom"/>
</dbReference>
<evidence type="ECO:0000256" key="2">
    <source>
        <dbReference type="ARBA" id="ARBA00022475"/>
    </source>
</evidence>
<evidence type="ECO:0000256" key="4">
    <source>
        <dbReference type="ARBA" id="ARBA00022989"/>
    </source>
</evidence>
<feature type="transmembrane region" description="Helical" evidence="6">
    <location>
        <begin position="342"/>
        <end position="359"/>
    </location>
</feature>
<keyword evidence="5 6" id="KW-0472">Membrane</keyword>
<dbReference type="PANTHER" id="PTHR43124">
    <property type="entry name" value="PURINE EFFLUX PUMP PBUE"/>
    <property type="match status" value="1"/>
</dbReference>
<keyword evidence="3 6" id="KW-0812">Transmembrane</keyword>
<organism evidence="8 9">
    <name type="scientific">Nguyenibacter vanlangensis</name>
    <dbReference type="NCBI Taxonomy" id="1216886"/>
    <lineage>
        <taxon>Bacteria</taxon>
        <taxon>Pseudomonadati</taxon>
        <taxon>Pseudomonadota</taxon>
        <taxon>Alphaproteobacteria</taxon>
        <taxon>Acetobacterales</taxon>
        <taxon>Acetobacteraceae</taxon>
        <taxon>Nguyenibacter</taxon>
    </lineage>
</organism>
<feature type="transmembrane region" description="Helical" evidence="6">
    <location>
        <begin position="273"/>
        <end position="295"/>
    </location>
</feature>
<evidence type="ECO:0000256" key="3">
    <source>
        <dbReference type="ARBA" id="ARBA00022692"/>
    </source>
</evidence>
<evidence type="ECO:0000256" key="1">
    <source>
        <dbReference type="ARBA" id="ARBA00004651"/>
    </source>
</evidence>
<feature type="transmembrane region" description="Helical" evidence="6">
    <location>
        <begin position="116"/>
        <end position="136"/>
    </location>
</feature>
<sequence length="457" mass="47695">MADLLRTYLSNKFGIIDLLSYPASIFIFHARYVAGRSALVPEPASVVGSFMQAEAMTATTETTCVRDTGYKPGASYRFPFVALLALAVAGFITILTEALPAGLLPQISASLSISEALAGQLVTIYAIGSLVAAIPLMAATQGMRRRPLLLIAIIGFAVANIVTAFSANYALTMVARFIAGVSAGLLWALIAGYAARMVPEHMKGRAIAVAMVGTPLALSLGVPAGTLVGTAIGWRACFASMSGLTLILVFWVLAKVPDFPGQAAGKRHALHRVFGMAGVRPVLFVTLAFVLAHNILYTYITPFLAAVGMAERTDLILLVFGVASLVSIWIIGVLIDHHLRKLTLASIALFGLATLALAIRNDIPAVIYGSVGIWGLAFGGAATLFQTALAKTAGDAADVAQSMLVTAWNMAIAGGGIIGGLLLDKIGVESFVPTLLCLLAATFAAVWTAHRHGFPSA</sequence>
<protein>
    <submittedName>
        <fullName evidence="8">MFS transporter</fullName>
    </submittedName>
</protein>
<feature type="transmembrane region" description="Helical" evidence="6">
    <location>
        <begin position="430"/>
        <end position="449"/>
    </location>
</feature>
<dbReference type="PANTHER" id="PTHR43124:SF3">
    <property type="entry name" value="CHLORAMPHENICOL EFFLUX PUMP RV0191"/>
    <property type="match status" value="1"/>
</dbReference>
<accession>A0ABZ3D5G0</accession>